<feature type="compositionally biased region" description="Polar residues" evidence="1">
    <location>
        <begin position="111"/>
        <end position="121"/>
    </location>
</feature>
<feature type="region of interest" description="Disordered" evidence="1">
    <location>
        <begin position="71"/>
        <end position="96"/>
    </location>
</feature>
<accession>A0A448WXB3</accession>
<feature type="region of interest" description="Disordered" evidence="1">
    <location>
        <begin position="111"/>
        <end position="137"/>
    </location>
</feature>
<proteinExistence type="predicted"/>
<sequence length="137" mass="14668">MRVVSAAPTRHETEPRQRGFVGLGSGEAGVRMIIRPSWGDGRATRVPTIGLSRSPVTSAELLYHRPGRLLLPSSASDGPVDRATDSPSRLTRCSPPFGRFLQSISATTRSADTHTLASDVSATMPDRDDPVKSKTSL</sequence>
<organism evidence="2 3">
    <name type="scientific">Protopolystoma xenopodis</name>
    <dbReference type="NCBI Taxonomy" id="117903"/>
    <lineage>
        <taxon>Eukaryota</taxon>
        <taxon>Metazoa</taxon>
        <taxon>Spiralia</taxon>
        <taxon>Lophotrochozoa</taxon>
        <taxon>Platyhelminthes</taxon>
        <taxon>Monogenea</taxon>
        <taxon>Polyopisthocotylea</taxon>
        <taxon>Polystomatidea</taxon>
        <taxon>Polystomatidae</taxon>
        <taxon>Protopolystoma</taxon>
    </lineage>
</organism>
<dbReference type="EMBL" id="CAAALY010057749">
    <property type="protein sequence ID" value="VEL22661.1"/>
    <property type="molecule type" value="Genomic_DNA"/>
</dbReference>
<evidence type="ECO:0000313" key="2">
    <source>
        <dbReference type="EMBL" id="VEL22661.1"/>
    </source>
</evidence>
<keyword evidence="3" id="KW-1185">Reference proteome</keyword>
<feature type="compositionally biased region" description="Basic and acidic residues" evidence="1">
    <location>
        <begin position="125"/>
        <end position="137"/>
    </location>
</feature>
<dbReference type="AlphaFoldDB" id="A0A448WXB3"/>
<gene>
    <name evidence="2" type="ORF">PXEA_LOCUS16101</name>
</gene>
<evidence type="ECO:0000256" key="1">
    <source>
        <dbReference type="SAM" id="MobiDB-lite"/>
    </source>
</evidence>
<name>A0A448WXB3_9PLAT</name>
<evidence type="ECO:0000313" key="3">
    <source>
        <dbReference type="Proteomes" id="UP000784294"/>
    </source>
</evidence>
<reference evidence="2" key="1">
    <citation type="submission" date="2018-11" db="EMBL/GenBank/DDBJ databases">
        <authorList>
            <consortium name="Pathogen Informatics"/>
        </authorList>
    </citation>
    <scope>NUCLEOTIDE SEQUENCE</scope>
</reference>
<comment type="caution">
    <text evidence="2">The sequence shown here is derived from an EMBL/GenBank/DDBJ whole genome shotgun (WGS) entry which is preliminary data.</text>
</comment>
<dbReference type="Proteomes" id="UP000784294">
    <property type="component" value="Unassembled WGS sequence"/>
</dbReference>
<protein>
    <submittedName>
        <fullName evidence="2">Uncharacterized protein</fullName>
    </submittedName>
</protein>